<evidence type="ECO:0000259" key="2">
    <source>
        <dbReference type="SMART" id="SM00829"/>
    </source>
</evidence>
<name>A0A1M7J3W8_9BURK</name>
<protein>
    <recommendedName>
        <fullName evidence="2">Enoyl reductase (ER) domain-containing protein</fullName>
    </recommendedName>
</protein>
<organism evidence="3 4">
    <name type="scientific">Duganella sacchari</name>
    <dbReference type="NCBI Taxonomy" id="551987"/>
    <lineage>
        <taxon>Bacteria</taxon>
        <taxon>Pseudomonadati</taxon>
        <taxon>Pseudomonadota</taxon>
        <taxon>Betaproteobacteria</taxon>
        <taxon>Burkholderiales</taxon>
        <taxon>Oxalobacteraceae</taxon>
        <taxon>Telluria group</taxon>
        <taxon>Duganella</taxon>
    </lineage>
</organism>
<dbReference type="InterPro" id="IPR011032">
    <property type="entry name" value="GroES-like_sf"/>
</dbReference>
<dbReference type="OrthoDB" id="9805663at2"/>
<dbReference type="SUPFAM" id="SSF50129">
    <property type="entry name" value="GroES-like"/>
    <property type="match status" value="1"/>
</dbReference>
<dbReference type="FunFam" id="3.40.50.720:FF:000121">
    <property type="entry name" value="Prostaglandin reductase 2"/>
    <property type="match status" value="1"/>
</dbReference>
<dbReference type="SMART" id="SM00829">
    <property type="entry name" value="PKS_ER"/>
    <property type="match status" value="1"/>
</dbReference>
<feature type="domain" description="Enoyl reductase (ER)" evidence="2">
    <location>
        <begin position="17"/>
        <end position="330"/>
    </location>
</feature>
<evidence type="ECO:0000256" key="1">
    <source>
        <dbReference type="ARBA" id="ARBA00023002"/>
    </source>
</evidence>
<dbReference type="STRING" id="551987.SAMN05192549_101687"/>
<reference evidence="4" key="1">
    <citation type="submission" date="2016-11" db="EMBL/GenBank/DDBJ databases">
        <authorList>
            <person name="Varghese N."/>
            <person name="Submissions S."/>
        </authorList>
    </citation>
    <scope>NUCLEOTIDE SEQUENCE [LARGE SCALE GENOMIC DNA]</scope>
    <source>
        <strain evidence="4">Sac-22</strain>
    </source>
</reference>
<dbReference type="PANTHER" id="PTHR43205:SF7">
    <property type="entry name" value="PROSTAGLANDIN REDUCTASE 1"/>
    <property type="match status" value="1"/>
</dbReference>
<dbReference type="Pfam" id="PF00107">
    <property type="entry name" value="ADH_zinc_N"/>
    <property type="match status" value="1"/>
</dbReference>
<dbReference type="Proteomes" id="UP000184339">
    <property type="component" value="Unassembled WGS sequence"/>
</dbReference>
<dbReference type="SUPFAM" id="SSF51735">
    <property type="entry name" value="NAD(P)-binding Rossmann-fold domains"/>
    <property type="match status" value="1"/>
</dbReference>
<dbReference type="Gene3D" id="3.40.50.720">
    <property type="entry name" value="NAD(P)-binding Rossmann-like Domain"/>
    <property type="match status" value="1"/>
</dbReference>
<dbReference type="EMBL" id="FRCX01000001">
    <property type="protein sequence ID" value="SHM47810.1"/>
    <property type="molecule type" value="Genomic_DNA"/>
</dbReference>
<dbReference type="Pfam" id="PF16884">
    <property type="entry name" value="ADH_N_2"/>
    <property type="match status" value="1"/>
</dbReference>
<sequence length="335" mass="35509">MLNHQFRLTSRPAGAVKRSDFAYGSEEVRALADGEVLIQTAYISLDPAMRGWMNASENSYMPPVALGDVMRAIAAGRVIDSRNAAFAVGDHVTGLLGVQEYAISTGQGLFKVDPALAPLPLFLGTLGMTGMTAYFGLLDVGQPKAGETVVVSGAAGAVGATVGQIAKIKGARVVGIAGGADKCRYLVQELGFDAAIDYKSENVAKALRQHCPQGVDVFFDNVGGEILDAVLGNLAMHARVVICGAISQYNNLEQARGPANYLQIMVKRATLRGVMVADYYPRAKEAITDMAGWLRAGQLKTREDVVTGLETLPETFQKLFDGSNNGKLVLKVAQG</sequence>
<dbReference type="InterPro" id="IPR045010">
    <property type="entry name" value="MDR_fam"/>
</dbReference>
<keyword evidence="4" id="KW-1185">Reference proteome</keyword>
<dbReference type="InterPro" id="IPR013149">
    <property type="entry name" value="ADH-like_C"/>
</dbReference>
<accession>A0A1M7J3W8</accession>
<evidence type="ECO:0000313" key="4">
    <source>
        <dbReference type="Proteomes" id="UP000184339"/>
    </source>
</evidence>
<dbReference type="InterPro" id="IPR020843">
    <property type="entry name" value="ER"/>
</dbReference>
<dbReference type="AlphaFoldDB" id="A0A1M7J3W8"/>
<evidence type="ECO:0000313" key="3">
    <source>
        <dbReference type="EMBL" id="SHM47810.1"/>
    </source>
</evidence>
<dbReference type="InterPro" id="IPR036291">
    <property type="entry name" value="NAD(P)-bd_dom_sf"/>
</dbReference>
<keyword evidence="1" id="KW-0560">Oxidoreductase</keyword>
<proteinExistence type="predicted"/>
<dbReference type="GO" id="GO:0016628">
    <property type="term" value="F:oxidoreductase activity, acting on the CH-CH group of donors, NAD or NADP as acceptor"/>
    <property type="evidence" value="ECO:0007669"/>
    <property type="project" value="InterPro"/>
</dbReference>
<dbReference type="PANTHER" id="PTHR43205">
    <property type="entry name" value="PROSTAGLANDIN REDUCTASE"/>
    <property type="match status" value="1"/>
</dbReference>
<gene>
    <name evidence="3" type="ORF">SAMN05192549_101687</name>
</gene>
<dbReference type="Gene3D" id="3.90.180.10">
    <property type="entry name" value="Medium-chain alcohol dehydrogenases, catalytic domain"/>
    <property type="match status" value="1"/>
</dbReference>
<dbReference type="CDD" id="cd05288">
    <property type="entry name" value="PGDH"/>
    <property type="match status" value="1"/>
</dbReference>
<dbReference type="RefSeq" id="WP_072781337.1">
    <property type="nucleotide sequence ID" value="NZ_FRCX01000001.1"/>
</dbReference>
<dbReference type="InterPro" id="IPR041694">
    <property type="entry name" value="ADH_N_2"/>
</dbReference>